<gene>
    <name evidence="2" type="ORF">NIIDNTM18_46570</name>
</gene>
<name>A0A6S6PAK5_9MYCO</name>
<dbReference type="Proteomes" id="UP000515734">
    <property type="component" value="Chromosome"/>
</dbReference>
<protein>
    <submittedName>
        <fullName evidence="2">Uncharacterized protein</fullName>
    </submittedName>
</protein>
<dbReference type="AlphaFoldDB" id="A0A6S6PAK5"/>
<feature type="region of interest" description="Disordered" evidence="1">
    <location>
        <begin position="1"/>
        <end position="57"/>
    </location>
</feature>
<organism evidence="2 3">
    <name type="scientific">Mycolicibacterium litorale</name>
    <dbReference type="NCBI Taxonomy" id="758802"/>
    <lineage>
        <taxon>Bacteria</taxon>
        <taxon>Bacillati</taxon>
        <taxon>Actinomycetota</taxon>
        <taxon>Actinomycetes</taxon>
        <taxon>Mycobacteriales</taxon>
        <taxon>Mycobacteriaceae</taxon>
        <taxon>Mycolicibacterium</taxon>
    </lineage>
</organism>
<accession>A0A6S6PAK5</accession>
<feature type="compositionally biased region" description="Basic and acidic residues" evidence="1">
    <location>
        <begin position="23"/>
        <end position="34"/>
    </location>
</feature>
<evidence type="ECO:0000256" key="1">
    <source>
        <dbReference type="SAM" id="MobiDB-lite"/>
    </source>
</evidence>
<evidence type="ECO:0000313" key="3">
    <source>
        <dbReference type="Proteomes" id="UP000515734"/>
    </source>
</evidence>
<proteinExistence type="predicted"/>
<evidence type="ECO:0000313" key="2">
    <source>
        <dbReference type="EMBL" id="BCI55379.1"/>
    </source>
</evidence>
<sequence length="156" mass="17123">MTSPEEQDAEVDRLARSMLLLHGAHEDDDHHHPEPSTGGRKSWSKAPTFPDDDPRAVAVREATRRDRERYLNSGLVSVDCRFCHVSVMVKKLGRGHTSVQWNSEASQRCAHFSEIREAGGQPARTKACPKLADSIKHAVAEGCLEENSTAPSPGDG</sequence>
<dbReference type="EMBL" id="AP023287">
    <property type="protein sequence ID" value="BCI55379.1"/>
    <property type="molecule type" value="Genomic_DNA"/>
</dbReference>
<dbReference type="RefSeq" id="WP_185293096.1">
    <property type="nucleotide sequence ID" value="NZ_AP023287.1"/>
</dbReference>
<reference evidence="2 3" key="1">
    <citation type="submission" date="2020-07" db="EMBL/GenBank/DDBJ databases">
        <title>Complete genome sequence of Mycolicibacterium litorale like strain isolated from cardiac implantable electronic device infection.</title>
        <authorList>
            <person name="Fukano H."/>
            <person name="Miyama H."/>
            <person name="Hoshino Y."/>
        </authorList>
    </citation>
    <scope>NUCLEOTIDE SEQUENCE [LARGE SCALE GENOMIC DNA]</scope>
    <source>
        <strain evidence="2 3">NIIDNTM18</strain>
    </source>
</reference>